<dbReference type="AlphaFoldDB" id="A0A172TLU4"/>
<dbReference type="Proteomes" id="UP000076927">
    <property type="component" value="Chromosome"/>
</dbReference>
<dbReference type="PATRIC" id="fig|1178515.4.peg.3492"/>
<accession>A0A172TLU4</accession>
<sequence>MQIDKYIKTNAQIIYMDKMGRFTQRIIRIDSIEDRVVKVFCMDSKQPRTLLKDNILSFFPVGSVVH</sequence>
<evidence type="ECO:0008006" key="3">
    <source>
        <dbReference type="Google" id="ProtNLM"/>
    </source>
</evidence>
<evidence type="ECO:0000313" key="2">
    <source>
        <dbReference type="Proteomes" id="UP000076927"/>
    </source>
</evidence>
<name>A0A172TLU4_9BACL</name>
<dbReference type="KEGG" id="pswu:SY83_17345"/>
<protein>
    <recommendedName>
        <fullName evidence="3">WYL domain-containing protein</fullName>
    </recommendedName>
</protein>
<evidence type="ECO:0000313" key="1">
    <source>
        <dbReference type="EMBL" id="ANE47753.1"/>
    </source>
</evidence>
<organism evidence="1 2">
    <name type="scientific">Paenibacillus swuensis</name>
    <dbReference type="NCBI Taxonomy" id="1178515"/>
    <lineage>
        <taxon>Bacteria</taxon>
        <taxon>Bacillati</taxon>
        <taxon>Bacillota</taxon>
        <taxon>Bacilli</taxon>
        <taxon>Bacillales</taxon>
        <taxon>Paenibacillaceae</taxon>
        <taxon>Paenibacillus</taxon>
    </lineage>
</organism>
<keyword evidence="2" id="KW-1185">Reference proteome</keyword>
<dbReference type="EMBL" id="CP011388">
    <property type="protein sequence ID" value="ANE47753.1"/>
    <property type="molecule type" value="Genomic_DNA"/>
</dbReference>
<proteinExistence type="predicted"/>
<dbReference type="OrthoDB" id="2991134at2"/>
<gene>
    <name evidence="1" type="ORF">SY83_17345</name>
</gene>
<reference evidence="1 2" key="1">
    <citation type="submission" date="2015-01" db="EMBL/GenBank/DDBJ databases">
        <title>Paenibacillus swuensis/DY6/whole genome sequencing.</title>
        <authorList>
            <person name="Kim M.K."/>
            <person name="Srinivasan S."/>
            <person name="Lee J.-J."/>
        </authorList>
    </citation>
    <scope>NUCLEOTIDE SEQUENCE [LARGE SCALE GENOMIC DNA]</scope>
    <source>
        <strain evidence="1 2">DY6</strain>
    </source>
</reference>
<dbReference type="RefSeq" id="WP_068608774.1">
    <property type="nucleotide sequence ID" value="NZ_CP011388.1"/>
</dbReference>